<dbReference type="PANTHER" id="PTHR46847:SF1">
    <property type="entry name" value="D-ALLOSE-BINDING PERIPLASMIC PROTEIN-RELATED"/>
    <property type="match status" value="1"/>
</dbReference>
<dbReference type="SUPFAM" id="SSF53822">
    <property type="entry name" value="Periplasmic binding protein-like I"/>
    <property type="match status" value="1"/>
</dbReference>
<dbReference type="GO" id="GO:0030246">
    <property type="term" value="F:carbohydrate binding"/>
    <property type="evidence" value="ECO:0007669"/>
    <property type="project" value="UniProtKB-ARBA"/>
</dbReference>
<evidence type="ECO:0000256" key="1">
    <source>
        <dbReference type="ARBA" id="ARBA00004196"/>
    </source>
</evidence>
<dbReference type="Gene3D" id="3.40.50.2300">
    <property type="match status" value="2"/>
</dbReference>
<evidence type="ECO:0000256" key="2">
    <source>
        <dbReference type="ARBA" id="ARBA00007639"/>
    </source>
</evidence>
<dbReference type="CDD" id="cd06306">
    <property type="entry name" value="PBP1_TorT-like"/>
    <property type="match status" value="1"/>
</dbReference>
<dbReference type="InterPro" id="IPR028082">
    <property type="entry name" value="Peripla_BP_I"/>
</dbReference>
<protein>
    <submittedName>
        <fullName evidence="6">ABC transporter, periplasmic binding protein</fullName>
    </submittedName>
</protein>
<dbReference type="GO" id="GO:0030313">
    <property type="term" value="C:cell envelope"/>
    <property type="evidence" value="ECO:0007669"/>
    <property type="project" value="UniProtKB-SubCell"/>
</dbReference>
<dbReference type="KEGG" id="dmm:dnm_079360"/>
<feature type="domain" description="Periplasmic binding protein" evidence="5">
    <location>
        <begin position="71"/>
        <end position="335"/>
    </location>
</feature>
<dbReference type="PANTHER" id="PTHR46847">
    <property type="entry name" value="D-ALLOSE-BINDING PERIPLASMIC PROTEIN-RELATED"/>
    <property type="match status" value="1"/>
</dbReference>
<comment type="similarity">
    <text evidence="2">Belongs to the bacterial solute-binding protein 2 family.</text>
</comment>
<evidence type="ECO:0000259" key="5">
    <source>
        <dbReference type="Pfam" id="PF13407"/>
    </source>
</evidence>
<dbReference type="Pfam" id="PF13407">
    <property type="entry name" value="Peripla_BP_4"/>
    <property type="match status" value="1"/>
</dbReference>
<name>A0A975BUR3_9BACT</name>
<dbReference type="NCBIfam" id="NF008185">
    <property type="entry name" value="PRK10936.1"/>
    <property type="match status" value="1"/>
</dbReference>
<evidence type="ECO:0000256" key="3">
    <source>
        <dbReference type="ARBA" id="ARBA00022729"/>
    </source>
</evidence>
<keyword evidence="3 4" id="KW-0732">Signal</keyword>
<feature type="signal peptide" evidence="4">
    <location>
        <begin position="1"/>
        <end position="22"/>
    </location>
</feature>
<accession>A0A975BUR3</accession>
<dbReference type="EMBL" id="CP061800">
    <property type="protein sequence ID" value="QTA91862.1"/>
    <property type="molecule type" value="Genomic_DNA"/>
</dbReference>
<dbReference type="RefSeq" id="WP_207679460.1">
    <property type="nucleotide sequence ID" value="NZ_CP061800.1"/>
</dbReference>
<comment type="subcellular location">
    <subcellularLocation>
        <location evidence="1">Cell envelope</location>
    </subcellularLocation>
</comment>
<organism evidence="6 7">
    <name type="scientific">Desulfonema magnum</name>
    <dbReference type="NCBI Taxonomy" id="45655"/>
    <lineage>
        <taxon>Bacteria</taxon>
        <taxon>Pseudomonadati</taxon>
        <taxon>Thermodesulfobacteriota</taxon>
        <taxon>Desulfobacteria</taxon>
        <taxon>Desulfobacterales</taxon>
        <taxon>Desulfococcaceae</taxon>
        <taxon>Desulfonema</taxon>
    </lineage>
</organism>
<proteinExistence type="inferred from homology"/>
<reference evidence="6" key="1">
    <citation type="journal article" date="2021" name="Microb. Physiol.">
        <title>Proteogenomic Insights into the Physiology of Marine, Sulfate-Reducing, Filamentous Desulfonema limicola and Desulfonema magnum.</title>
        <authorList>
            <person name="Schnaars V."/>
            <person name="Wohlbrand L."/>
            <person name="Scheve S."/>
            <person name="Hinrichs C."/>
            <person name="Reinhardt R."/>
            <person name="Rabus R."/>
        </authorList>
    </citation>
    <scope>NUCLEOTIDE SEQUENCE</scope>
    <source>
        <strain evidence="6">4be13</strain>
    </source>
</reference>
<dbReference type="AlphaFoldDB" id="A0A975BUR3"/>
<dbReference type="Proteomes" id="UP000663722">
    <property type="component" value="Chromosome"/>
</dbReference>
<gene>
    <name evidence="6" type="ORF">dnm_079360</name>
</gene>
<evidence type="ECO:0000313" key="7">
    <source>
        <dbReference type="Proteomes" id="UP000663722"/>
    </source>
</evidence>
<evidence type="ECO:0000256" key="4">
    <source>
        <dbReference type="SAM" id="SignalP"/>
    </source>
</evidence>
<sequence>MKNTIYAVCISLIMTLCVQPSALLIAGEINVNSYYGEYDTTQKKKGFPSASLKGPVTETWRTPTPKKAYHIGVLFPHLKDSYWITANYGIISHAKKLGVNVTLHEAGAYINFGNQRAQLLGLAKKKNIDGIILASVDYSSMDRFVKAVVHSGIPVIALINDILAPDIQAKCLLSFYRVGYKVGEFVSQDSGGKDVKICFFAGPKRAGWSSEMYEGFKAAIFKLKKPDQKITFPEPSYGDTRPRVQQLRLSFLLSNPKNYQTDYIICNAVAAAEAVDYLRRHRANHPKAKIVSTYITIDIYEHLKQGSIIAAPDLKTISQCSVALDMMVRLLNGEQPGKDFPFNISPIIPMVTKENISQYSYEDLFGKKDFVPVVHTFKY</sequence>
<keyword evidence="7" id="KW-1185">Reference proteome</keyword>
<feature type="chain" id="PRO_5037216716" evidence="4">
    <location>
        <begin position="23"/>
        <end position="379"/>
    </location>
</feature>
<evidence type="ECO:0000313" key="6">
    <source>
        <dbReference type="EMBL" id="QTA91862.1"/>
    </source>
</evidence>
<dbReference type="InterPro" id="IPR025997">
    <property type="entry name" value="SBP_2_dom"/>
</dbReference>